<dbReference type="AlphaFoldDB" id="A0A6G0VW20"/>
<dbReference type="GO" id="GO:0005634">
    <property type="term" value="C:nucleus"/>
    <property type="evidence" value="ECO:0007669"/>
    <property type="project" value="UniProtKB-SubCell"/>
</dbReference>
<feature type="domain" description="BESS" evidence="4">
    <location>
        <begin position="164"/>
        <end position="203"/>
    </location>
</feature>
<dbReference type="InterPro" id="IPR006578">
    <property type="entry name" value="MADF-dom"/>
</dbReference>
<feature type="region of interest" description="Disordered" evidence="2">
    <location>
        <begin position="254"/>
        <end position="274"/>
    </location>
</feature>
<dbReference type="PANTHER" id="PTHR12243:SF67">
    <property type="entry name" value="COREPRESSOR OF PANGOLIN, ISOFORM A-RELATED"/>
    <property type="match status" value="1"/>
</dbReference>
<evidence type="ECO:0000256" key="1">
    <source>
        <dbReference type="PROSITE-ProRule" id="PRU00371"/>
    </source>
</evidence>
<evidence type="ECO:0000256" key="2">
    <source>
        <dbReference type="SAM" id="MobiDB-lite"/>
    </source>
</evidence>
<dbReference type="EMBL" id="VUJU01011231">
    <property type="protein sequence ID" value="KAF0711498.1"/>
    <property type="molecule type" value="Genomic_DNA"/>
</dbReference>
<dbReference type="InterPro" id="IPR004210">
    <property type="entry name" value="BESS_motif"/>
</dbReference>
<dbReference type="GO" id="GO:0003677">
    <property type="term" value="F:DNA binding"/>
    <property type="evidence" value="ECO:0007669"/>
    <property type="project" value="InterPro"/>
</dbReference>
<dbReference type="InterPro" id="IPR039353">
    <property type="entry name" value="TF_Adf1"/>
</dbReference>
<evidence type="ECO:0000313" key="6">
    <source>
        <dbReference type="Proteomes" id="UP000478052"/>
    </source>
</evidence>
<dbReference type="Proteomes" id="UP000478052">
    <property type="component" value="Unassembled WGS sequence"/>
</dbReference>
<accession>A0A6G0VW20</accession>
<dbReference type="OrthoDB" id="6628980at2759"/>
<protein>
    <submittedName>
        <fullName evidence="5">MADF domain-containing protein</fullName>
    </submittedName>
</protein>
<keyword evidence="1" id="KW-0539">Nucleus</keyword>
<dbReference type="PROSITE" id="PS51029">
    <property type="entry name" value="MADF"/>
    <property type="match status" value="1"/>
</dbReference>
<dbReference type="SMART" id="SM00595">
    <property type="entry name" value="MADF"/>
    <property type="match status" value="1"/>
</dbReference>
<evidence type="ECO:0000259" key="4">
    <source>
        <dbReference type="PROSITE" id="PS51031"/>
    </source>
</evidence>
<evidence type="ECO:0000259" key="3">
    <source>
        <dbReference type="PROSITE" id="PS51029"/>
    </source>
</evidence>
<gene>
    <name evidence="5" type="ORF">FWK35_00026957</name>
</gene>
<name>A0A6G0VW20_APHCR</name>
<keyword evidence="6" id="KW-1185">Reference proteome</keyword>
<proteinExistence type="predicted"/>
<dbReference type="Pfam" id="PF02944">
    <property type="entry name" value="BESS"/>
    <property type="match status" value="1"/>
</dbReference>
<organism evidence="5 6">
    <name type="scientific">Aphis craccivora</name>
    <name type="common">Cowpea aphid</name>
    <dbReference type="NCBI Taxonomy" id="307492"/>
    <lineage>
        <taxon>Eukaryota</taxon>
        <taxon>Metazoa</taxon>
        <taxon>Ecdysozoa</taxon>
        <taxon>Arthropoda</taxon>
        <taxon>Hexapoda</taxon>
        <taxon>Insecta</taxon>
        <taxon>Pterygota</taxon>
        <taxon>Neoptera</taxon>
        <taxon>Paraneoptera</taxon>
        <taxon>Hemiptera</taxon>
        <taxon>Sternorrhyncha</taxon>
        <taxon>Aphidomorpha</taxon>
        <taxon>Aphidoidea</taxon>
        <taxon>Aphididae</taxon>
        <taxon>Aphidini</taxon>
        <taxon>Aphis</taxon>
        <taxon>Aphis</taxon>
    </lineage>
</organism>
<sequence length="274" mass="31834">MFDYEKLIIEVESKPCLWNIGDSDYHNKHFKALAWTSVCETLYSDWNELSATEKDERDIKDKKWRHLRDNYLKYIKQENSIKSGASASNRKKYHFAEILSFLKPVTERRSTFGNFEDDLDETVESCNTSAQIIVDSDDQIIEVEPTTTPFQNKLLSYIELTQNNDPDKHFLLSLLPDYKKLNDSQKLEFRLNSLQFFKNVQLSASSSSVYSQPYSNQNNAVYPQHSSTLHLPNQNLLQNSQWYPSIIHSTQDLYPSPPQALYPHHQSDSLPPSS</sequence>
<dbReference type="Pfam" id="PF10545">
    <property type="entry name" value="MADF_DNA_bdg"/>
    <property type="match status" value="1"/>
</dbReference>
<reference evidence="5 6" key="1">
    <citation type="submission" date="2019-08" db="EMBL/GenBank/DDBJ databases">
        <title>Whole genome of Aphis craccivora.</title>
        <authorList>
            <person name="Voronova N.V."/>
            <person name="Shulinski R.S."/>
            <person name="Bandarenka Y.V."/>
            <person name="Zhorov D.G."/>
            <person name="Warner D."/>
        </authorList>
    </citation>
    <scope>NUCLEOTIDE SEQUENCE [LARGE SCALE GENOMIC DNA]</scope>
    <source>
        <strain evidence="5">180601</strain>
        <tissue evidence="5">Whole Body</tissue>
    </source>
</reference>
<evidence type="ECO:0000313" key="5">
    <source>
        <dbReference type="EMBL" id="KAF0711498.1"/>
    </source>
</evidence>
<comment type="caution">
    <text evidence="5">The sequence shown here is derived from an EMBL/GenBank/DDBJ whole genome shotgun (WGS) entry which is preliminary data.</text>
</comment>
<feature type="domain" description="MADF" evidence="3">
    <location>
        <begin position="6"/>
        <end position="107"/>
    </location>
</feature>
<comment type="subcellular location">
    <subcellularLocation>
        <location evidence="1">Nucleus</location>
    </subcellularLocation>
</comment>
<dbReference type="PANTHER" id="PTHR12243">
    <property type="entry name" value="MADF DOMAIN TRANSCRIPTION FACTOR"/>
    <property type="match status" value="1"/>
</dbReference>
<dbReference type="PROSITE" id="PS51031">
    <property type="entry name" value="BESS"/>
    <property type="match status" value="1"/>
</dbReference>